<dbReference type="PANTHER" id="PTHR12553:SF49">
    <property type="entry name" value="ZINC PHOSPHODIESTERASE ELAC PROTEIN 2"/>
    <property type="match status" value="1"/>
</dbReference>
<dbReference type="GO" id="GO:1990180">
    <property type="term" value="P:mitochondrial tRNA 3'-end processing"/>
    <property type="evidence" value="ECO:0007669"/>
    <property type="project" value="TreeGrafter"/>
</dbReference>
<feature type="region of interest" description="Disordered" evidence="11">
    <location>
        <begin position="828"/>
        <end position="856"/>
    </location>
</feature>
<organism evidence="13 14">
    <name type="scientific">Diutina rugosa</name>
    <name type="common">Yeast</name>
    <name type="synonym">Candida rugosa</name>
    <dbReference type="NCBI Taxonomy" id="5481"/>
    <lineage>
        <taxon>Eukaryota</taxon>
        <taxon>Fungi</taxon>
        <taxon>Dikarya</taxon>
        <taxon>Ascomycota</taxon>
        <taxon>Saccharomycotina</taxon>
        <taxon>Pichiomycetes</taxon>
        <taxon>Debaryomycetaceae</taxon>
        <taxon>Diutina</taxon>
    </lineage>
</organism>
<protein>
    <recommendedName>
        <fullName evidence="4">ribonuclease Z</fullName>
        <ecNumber evidence="4">3.1.26.11</ecNumber>
    </recommendedName>
</protein>
<reference evidence="13 14" key="1">
    <citation type="submission" date="2019-07" db="EMBL/GenBank/DDBJ databases">
        <title>Genome assembly of two rare yeast pathogens: Diutina rugosa and Trichomonascus ciferrii.</title>
        <authorList>
            <person name="Mixao V."/>
            <person name="Saus E."/>
            <person name="Hansen A."/>
            <person name="Lass-Flor C."/>
            <person name="Gabaldon T."/>
        </authorList>
    </citation>
    <scope>NUCLEOTIDE SEQUENCE [LARGE SCALE GENOMIC DNA]</scope>
    <source>
        <strain evidence="13 14">CBS 613</strain>
    </source>
</reference>
<dbReference type="Proteomes" id="UP000449547">
    <property type="component" value="Unassembled WGS sequence"/>
</dbReference>
<dbReference type="GO" id="GO:0005739">
    <property type="term" value="C:mitochondrion"/>
    <property type="evidence" value="ECO:0007669"/>
    <property type="project" value="TreeGrafter"/>
</dbReference>
<keyword evidence="8" id="KW-0255">Endonuclease</keyword>
<evidence type="ECO:0000256" key="2">
    <source>
        <dbReference type="ARBA" id="ARBA00001947"/>
    </source>
</evidence>
<feature type="region of interest" description="Disordered" evidence="11">
    <location>
        <begin position="420"/>
        <end position="445"/>
    </location>
</feature>
<dbReference type="OMA" id="MSHCKHT"/>
<evidence type="ECO:0000256" key="5">
    <source>
        <dbReference type="ARBA" id="ARBA00022694"/>
    </source>
</evidence>
<evidence type="ECO:0000313" key="14">
    <source>
        <dbReference type="Proteomes" id="UP000449547"/>
    </source>
</evidence>
<evidence type="ECO:0000256" key="1">
    <source>
        <dbReference type="ARBA" id="ARBA00000402"/>
    </source>
</evidence>
<dbReference type="RefSeq" id="XP_034011833.1">
    <property type="nucleotide sequence ID" value="XM_034156358.1"/>
</dbReference>
<evidence type="ECO:0000256" key="9">
    <source>
        <dbReference type="ARBA" id="ARBA00022801"/>
    </source>
</evidence>
<dbReference type="Gene3D" id="3.60.15.10">
    <property type="entry name" value="Ribonuclease Z/Hydroxyacylglutathione hydrolase-like"/>
    <property type="match status" value="2"/>
</dbReference>
<dbReference type="SUPFAM" id="SSF56281">
    <property type="entry name" value="Metallo-hydrolase/oxidoreductase"/>
    <property type="match status" value="2"/>
</dbReference>
<comment type="similarity">
    <text evidence="3">Belongs to the RNase Z family.</text>
</comment>
<gene>
    <name evidence="13" type="ORF">DIURU_003580</name>
</gene>
<dbReference type="InterPro" id="IPR027794">
    <property type="entry name" value="tRNase_Z_dom"/>
</dbReference>
<keyword evidence="10" id="KW-0862">Zinc</keyword>
<evidence type="ECO:0000259" key="12">
    <source>
        <dbReference type="Pfam" id="PF13691"/>
    </source>
</evidence>
<feature type="compositionally biased region" description="Basic and acidic residues" evidence="11">
    <location>
        <begin position="828"/>
        <end position="849"/>
    </location>
</feature>
<keyword evidence="6" id="KW-0540">Nuclease</keyword>
<dbReference type="OrthoDB" id="527344at2759"/>
<dbReference type="GeneID" id="54782231"/>
<dbReference type="Pfam" id="PF13691">
    <property type="entry name" value="Lactamase_B_4"/>
    <property type="match status" value="1"/>
</dbReference>
<dbReference type="InterPro" id="IPR036866">
    <property type="entry name" value="RibonucZ/Hydroxyglut_hydro"/>
</dbReference>
<keyword evidence="5" id="KW-0819">tRNA processing</keyword>
<sequence length="856" mass="96571">MYRIKTIAHPTHDTRTPSLLLTGRDGYTYFFGKIPEGTQRVLNENKAKFGRMRSVFFTGTFTQWPDIGGLPGFLLTLSDATKKGISLFTGNPGLLRYIIANWRYFVFRKGIDVEVIEVGSHTQPQVLGDNNFAVRAITVLPEGAPEPQPSKWNQLLRDLAGHMFPKDTSVVNSADPDSYTIDPTERDAHTHVKLPNPEEVVPPAQQPSTSYIIRPLPMRGRFDIQKAKAAGIKPGPAFKILEKGDPIENDQGELVYPHQVMTPPQHFPKVAVIDIPNSRYLKPTLSSEAWFESSDDYGHEPVGVVYHFLGEDIDFKSDEYTQFMAKFGPETKHIVSHPSLTNHTLVFKSSAANTLKLRHLLSSNINLPYIESFEALAPGQVYKLQQLQEVSLGPDSSDISHDEVLSGDWNVHYDAVAEEMGETSGEDRQRVVDPTPIPLAKPTPSSSLKDMVQVVTLGTGSAIPSLHRNVISTLVRIPHQSESGDITYQSIMLDGGENTLGTMLRNYGHNNLAQFNQVMTELRMIHLSHLHADHHIGLVSVISKWFEVNQDNQDTLWLVLPWQFHHFLSEWYALEGSTSNIDLSRIRYLSCENFLPKDRQAEFLQTPLDQFQPGKSPQRAPLAPIDNATINDMYRDLHLTQLQTVRAIHCAWAYSIAMTFDLGDGETFKIAYSGDTRPNPRFVDIGINSDLLVHESSLDNELIEEAIAKKHSTMIEAVAVCQLMNCPKIMLTHFSTRYSNVGNMANNVDELNQLATQLKQYLQQSDQSNVVNIWKQFNHRPARALEDIEICFAFDCFTVWLDEMACQRPQYAQIMEVLASGTDQVDEAKAEKLESKRREKREAKRESRLSKRRKSG</sequence>
<dbReference type="VEuPathDB" id="FungiDB:DIURU_003580"/>
<evidence type="ECO:0000256" key="4">
    <source>
        <dbReference type="ARBA" id="ARBA00012477"/>
    </source>
</evidence>
<feature type="domain" description="tRNase Z endonuclease" evidence="12">
    <location>
        <begin position="6"/>
        <end position="69"/>
    </location>
</feature>
<proteinExistence type="inferred from homology"/>
<evidence type="ECO:0000256" key="3">
    <source>
        <dbReference type="ARBA" id="ARBA00007823"/>
    </source>
</evidence>
<comment type="catalytic activity">
    <reaction evidence="1">
        <text>Endonucleolytic cleavage of RNA, removing extra 3' nucleotides from tRNA precursor, generating 3' termini of tRNAs. A 3'-hydroxy group is left at the tRNA terminus and a 5'-phosphoryl group is left at the trailer molecule.</text>
        <dbReference type="EC" id="3.1.26.11"/>
    </reaction>
</comment>
<keyword evidence="9" id="KW-0378">Hydrolase</keyword>
<evidence type="ECO:0000256" key="6">
    <source>
        <dbReference type="ARBA" id="ARBA00022722"/>
    </source>
</evidence>
<dbReference type="EMBL" id="SWFT01000105">
    <property type="protein sequence ID" value="KAA8901210.1"/>
    <property type="molecule type" value="Genomic_DNA"/>
</dbReference>
<accession>A0A642ULC4</accession>
<evidence type="ECO:0000313" key="13">
    <source>
        <dbReference type="EMBL" id="KAA8901210.1"/>
    </source>
</evidence>
<evidence type="ECO:0000256" key="8">
    <source>
        <dbReference type="ARBA" id="ARBA00022759"/>
    </source>
</evidence>
<dbReference type="PANTHER" id="PTHR12553">
    <property type="entry name" value="ZINC PHOSPHODIESTERASE ELAC PROTEIN 2"/>
    <property type="match status" value="1"/>
</dbReference>
<dbReference type="GO" id="GO:0042781">
    <property type="term" value="F:3'-tRNA processing endoribonuclease activity"/>
    <property type="evidence" value="ECO:0007669"/>
    <property type="project" value="UniProtKB-EC"/>
</dbReference>
<comment type="cofactor">
    <cofactor evidence="2">
        <name>Zn(2+)</name>
        <dbReference type="ChEBI" id="CHEBI:29105"/>
    </cofactor>
</comment>
<dbReference type="EC" id="3.1.26.11" evidence="4"/>
<dbReference type="GO" id="GO:0046872">
    <property type="term" value="F:metal ion binding"/>
    <property type="evidence" value="ECO:0007669"/>
    <property type="project" value="UniProtKB-KW"/>
</dbReference>
<evidence type="ECO:0000256" key="10">
    <source>
        <dbReference type="ARBA" id="ARBA00022833"/>
    </source>
</evidence>
<keyword evidence="14" id="KW-1185">Reference proteome</keyword>
<name>A0A642ULC4_DIURU</name>
<keyword evidence="7" id="KW-0479">Metal-binding</keyword>
<dbReference type="CDD" id="cd07718">
    <property type="entry name" value="RNaseZ_ELAC1_ELAC2-C-term-like_MBL-fold"/>
    <property type="match status" value="1"/>
</dbReference>
<evidence type="ECO:0000256" key="11">
    <source>
        <dbReference type="SAM" id="MobiDB-lite"/>
    </source>
</evidence>
<comment type="caution">
    <text evidence="13">The sequence shown here is derived from an EMBL/GenBank/DDBJ whole genome shotgun (WGS) entry which is preliminary data.</text>
</comment>
<evidence type="ECO:0000256" key="7">
    <source>
        <dbReference type="ARBA" id="ARBA00022723"/>
    </source>
</evidence>
<dbReference type="AlphaFoldDB" id="A0A642ULC4"/>
<dbReference type="InterPro" id="IPR047151">
    <property type="entry name" value="RNZ2-like"/>
</dbReference>